<protein>
    <submittedName>
        <fullName evidence="1">Uncharacterized protein</fullName>
    </submittedName>
</protein>
<dbReference type="AlphaFoldDB" id="A0A9X3CHX4"/>
<dbReference type="EMBL" id="JAKRRX010000188">
    <property type="protein sequence ID" value="MCW8336173.1"/>
    <property type="molecule type" value="Genomic_DNA"/>
</dbReference>
<name>A0A9X3CHX4_9VIBR</name>
<dbReference type="Proteomes" id="UP001155586">
    <property type="component" value="Unassembled WGS sequence"/>
</dbReference>
<accession>A0A9X3CHX4</accession>
<evidence type="ECO:0000313" key="1">
    <source>
        <dbReference type="EMBL" id="MCW8336173.1"/>
    </source>
</evidence>
<dbReference type="RefSeq" id="WP_265689233.1">
    <property type="nucleotide sequence ID" value="NZ_JAKRRX010000188.1"/>
</dbReference>
<proteinExistence type="predicted"/>
<keyword evidence="2" id="KW-1185">Reference proteome</keyword>
<organism evidence="1 2">
    <name type="scientific">Vibrio paucivorans</name>
    <dbReference type="NCBI Taxonomy" id="2829489"/>
    <lineage>
        <taxon>Bacteria</taxon>
        <taxon>Pseudomonadati</taxon>
        <taxon>Pseudomonadota</taxon>
        <taxon>Gammaproteobacteria</taxon>
        <taxon>Vibrionales</taxon>
        <taxon>Vibrionaceae</taxon>
        <taxon>Vibrio</taxon>
    </lineage>
</organism>
<evidence type="ECO:0000313" key="2">
    <source>
        <dbReference type="Proteomes" id="UP001155586"/>
    </source>
</evidence>
<comment type="caution">
    <text evidence="1">The sequence shown here is derived from an EMBL/GenBank/DDBJ whole genome shotgun (WGS) entry which is preliminary data.</text>
</comment>
<gene>
    <name evidence="1" type="ORF">MD483_20385</name>
</gene>
<sequence length="109" mass="12504">MASQISIELFRSYGTHALKKISIEIDKITLVVAPWEELDKEATAVFERTKILYIEAEGKVPGESLDYEMPWDMIRLDSQPIADEVWEFGLCCDNFIIGFSGQWPEIAFE</sequence>
<reference evidence="1" key="1">
    <citation type="submission" date="2022-02" db="EMBL/GenBank/DDBJ databases">
        <title>Vibrio sp. nov., a new bacterium isolated from Bohai sea, China.</title>
        <authorList>
            <person name="Yuan Y."/>
        </authorList>
    </citation>
    <scope>NUCLEOTIDE SEQUENCE</scope>
    <source>
        <strain evidence="1">DBSS07</strain>
    </source>
</reference>